<dbReference type="RefSeq" id="WP_203868195.1">
    <property type="nucleotide sequence ID" value="NZ_BONW01000021.1"/>
</dbReference>
<gene>
    <name evidence="1" type="ORF">Pen02_47320</name>
</gene>
<sequence>MPTYADLRVESWWNREVVTAELDWLGDELCRRTGRPRSACGTKGDNRHLRGAHRSQEWILRSRYARSRSYTVQSGLTALQRRYVCGVDFTPGAWGSRNNERLMIAQTGRLIRAMRAGQLDEVREVFGTTNGHTVTGWSNVANRRTSSDRSHLEHWHLTIDRRHCADRSLMRRIVAIVLGTERTVRTAPRPAAPAPVRTTPVVPVRRKEDGVSRENVIDGLRTAQPYQSAGVGRLAKRMGMKPVSQRALSEYTWATVQNLATQQAVLLAKQQELLGRAPVDEQRIIDGVLAGLGARDLDDVATALRAAFGDRTAELAAKLTRPDG</sequence>
<protein>
    <submittedName>
        <fullName evidence="1">Uncharacterized protein</fullName>
    </submittedName>
</protein>
<name>A0ABQ4E526_9ACTN</name>
<evidence type="ECO:0000313" key="2">
    <source>
        <dbReference type="Proteomes" id="UP000646749"/>
    </source>
</evidence>
<evidence type="ECO:0000313" key="1">
    <source>
        <dbReference type="EMBL" id="GIG89796.1"/>
    </source>
</evidence>
<dbReference type="EMBL" id="BONW01000021">
    <property type="protein sequence ID" value="GIG89796.1"/>
    <property type="molecule type" value="Genomic_DNA"/>
</dbReference>
<proteinExistence type="predicted"/>
<reference evidence="1 2" key="1">
    <citation type="submission" date="2021-01" db="EMBL/GenBank/DDBJ databases">
        <title>Whole genome shotgun sequence of Plantactinospora endophytica NBRC 110450.</title>
        <authorList>
            <person name="Komaki H."/>
            <person name="Tamura T."/>
        </authorList>
    </citation>
    <scope>NUCLEOTIDE SEQUENCE [LARGE SCALE GENOMIC DNA]</scope>
    <source>
        <strain evidence="1 2">NBRC 110450</strain>
    </source>
</reference>
<organism evidence="1 2">
    <name type="scientific">Plantactinospora endophytica</name>
    <dbReference type="NCBI Taxonomy" id="673535"/>
    <lineage>
        <taxon>Bacteria</taxon>
        <taxon>Bacillati</taxon>
        <taxon>Actinomycetota</taxon>
        <taxon>Actinomycetes</taxon>
        <taxon>Micromonosporales</taxon>
        <taxon>Micromonosporaceae</taxon>
        <taxon>Plantactinospora</taxon>
    </lineage>
</organism>
<keyword evidence="2" id="KW-1185">Reference proteome</keyword>
<accession>A0ABQ4E526</accession>
<comment type="caution">
    <text evidence="1">The sequence shown here is derived from an EMBL/GenBank/DDBJ whole genome shotgun (WGS) entry which is preliminary data.</text>
</comment>
<dbReference type="Proteomes" id="UP000646749">
    <property type="component" value="Unassembled WGS sequence"/>
</dbReference>